<name>A0A438ERE3_VITVI</name>
<proteinExistence type="predicted"/>
<dbReference type="InterPro" id="IPR051320">
    <property type="entry name" value="Viral_Replic_Matur_Polypro"/>
</dbReference>
<dbReference type="PANTHER" id="PTHR33064">
    <property type="entry name" value="POL PROTEIN"/>
    <property type="match status" value="1"/>
</dbReference>
<accession>A0A438ERE3</accession>
<dbReference type="Gene3D" id="3.10.10.10">
    <property type="entry name" value="HIV Type 1 Reverse Transcriptase, subunit A, domain 1"/>
    <property type="match status" value="1"/>
</dbReference>
<dbReference type="EMBL" id="QGNW01001203">
    <property type="protein sequence ID" value="RVW50262.1"/>
    <property type="molecule type" value="Genomic_DNA"/>
</dbReference>
<dbReference type="InterPro" id="IPR043128">
    <property type="entry name" value="Rev_trsase/Diguanyl_cyclase"/>
</dbReference>
<dbReference type="AlphaFoldDB" id="A0A438ERE3"/>
<dbReference type="InterPro" id="IPR043502">
    <property type="entry name" value="DNA/RNA_pol_sf"/>
</dbReference>
<evidence type="ECO:0000313" key="1">
    <source>
        <dbReference type="EMBL" id="RVW50262.1"/>
    </source>
</evidence>
<dbReference type="Gene3D" id="3.30.70.270">
    <property type="match status" value="1"/>
</dbReference>
<dbReference type="SUPFAM" id="SSF56672">
    <property type="entry name" value="DNA/RNA polymerases"/>
    <property type="match status" value="1"/>
</dbReference>
<organism evidence="1 2">
    <name type="scientific">Vitis vinifera</name>
    <name type="common">Grape</name>
    <dbReference type="NCBI Taxonomy" id="29760"/>
    <lineage>
        <taxon>Eukaryota</taxon>
        <taxon>Viridiplantae</taxon>
        <taxon>Streptophyta</taxon>
        <taxon>Embryophyta</taxon>
        <taxon>Tracheophyta</taxon>
        <taxon>Spermatophyta</taxon>
        <taxon>Magnoliopsida</taxon>
        <taxon>eudicotyledons</taxon>
        <taxon>Gunneridae</taxon>
        <taxon>Pentapetalae</taxon>
        <taxon>rosids</taxon>
        <taxon>Vitales</taxon>
        <taxon>Vitaceae</taxon>
        <taxon>Viteae</taxon>
        <taxon>Vitis</taxon>
    </lineage>
</organism>
<protein>
    <submittedName>
        <fullName evidence="1">Uncharacterized protein</fullName>
    </submittedName>
</protein>
<gene>
    <name evidence="1" type="ORF">CK203_081228</name>
</gene>
<sequence>MIDTLVDEHCDQRMQEDLVESFGDLDEGLLEPSDLLATCPLGGGEKKFYPYSMRKRHKDLRKKAIGWQISDLKGISPLVCTHHIYMEDEAKPVRQPQRSPWVSPTQVVPKKSRITVMKMIREKMSLHVLERVSGHHFYCFLDGYSYFQIEIDVEDQEKTTFTCPFGTMHTGEWIVLGHIISKQDIEVDKAKVELIVKLPSPTNVKGVRQFFGHAEFYRRVQSLDQRQEGVENVVADHLSRLAIAHNSHGLPINDDFPEKFLMLVEVAP</sequence>
<dbReference type="Proteomes" id="UP000288805">
    <property type="component" value="Unassembled WGS sequence"/>
</dbReference>
<evidence type="ECO:0000313" key="2">
    <source>
        <dbReference type="Proteomes" id="UP000288805"/>
    </source>
</evidence>
<comment type="caution">
    <text evidence="1">The sequence shown here is derived from an EMBL/GenBank/DDBJ whole genome shotgun (WGS) entry which is preliminary data.</text>
</comment>
<reference evidence="1 2" key="1">
    <citation type="journal article" date="2018" name="PLoS Genet.">
        <title>Population sequencing reveals clonal diversity and ancestral inbreeding in the grapevine cultivar Chardonnay.</title>
        <authorList>
            <person name="Roach M.J."/>
            <person name="Johnson D.L."/>
            <person name="Bohlmann J."/>
            <person name="van Vuuren H.J."/>
            <person name="Jones S.J."/>
            <person name="Pretorius I.S."/>
            <person name="Schmidt S.A."/>
            <person name="Borneman A.R."/>
        </authorList>
    </citation>
    <scope>NUCLEOTIDE SEQUENCE [LARGE SCALE GENOMIC DNA]</scope>
    <source>
        <strain evidence="2">cv. Chardonnay</strain>
        <tissue evidence="1">Leaf</tissue>
    </source>
</reference>
<dbReference type="PANTHER" id="PTHR33064:SF39">
    <property type="match status" value="1"/>
</dbReference>